<organism evidence="5 6">
    <name type="scientific">Chromobacterium phragmitis</name>
    <dbReference type="NCBI Taxonomy" id="2202141"/>
    <lineage>
        <taxon>Bacteria</taxon>
        <taxon>Pseudomonadati</taxon>
        <taxon>Pseudomonadota</taxon>
        <taxon>Betaproteobacteria</taxon>
        <taxon>Neisseriales</taxon>
        <taxon>Chromobacteriaceae</taxon>
        <taxon>Chromobacterium</taxon>
    </lineage>
</organism>
<keyword evidence="4" id="KW-0804">Transcription</keyword>
<name>A0ABV0IVX8_9NEIS</name>
<accession>A0ABV0IVX8</accession>
<dbReference type="EMBL" id="JBDXMI010000001">
    <property type="protein sequence ID" value="MEO9385442.1"/>
    <property type="molecule type" value="Genomic_DNA"/>
</dbReference>
<dbReference type="InterPro" id="IPR050389">
    <property type="entry name" value="LysR-type_TF"/>
</dbReference>
<gene>
    <name evidence="5" type="ORF">ABI908_15195</name>
</gene>
<protein>
    <recommendedName>
        <fullName evidence="7">LysR substrate-binding domain-containing protein</fullName>
    </recommendedName>
</protein>
<dbReference type="PANTHER" id="PTHR30118:SF15">
    <property type="entry name" value="TRANSCRIPTIONAL REGULATORY PROTEIN"/>
    <property type="match status" value="1"/>
</dbReference>
<dbReference type="Gene3D" id="3.40.190.10">
    <property type="entry name" value="Periplasmic binding protein-like II"/>
    <property type="match status" value="2"/>
</dbReference>
<evidence type="ECO:0000313" key="5">
    <source>
        <dbReference type="EMBL" id="MEO9385442.1"/>
    </source>
</evidence>
<evidence type="ECO:0000256" key="1">
    <source>
        <dbReference type="ARBA" id="ARBA00009437"/>
    </source>
</evidence>
<reference evidence="5 6" key="1">
    <citation type="submission" date="2024-05" db="EMBL/GenBank/DDBJ databases">
        <authorList>
            <person name="De Oliveira J.P."/>
            <person name="Noriler S.A."/>
            <person name="De Oliveira A.G."/>
            <person name="Sipoli D.S."/>
        </authorList>
    </citation>
    <scope>NUCLEOTIDE SEQUENCE [LARGE SCALE GENOMIC DNA]</scope>
    <source>
        <strain evidence="5 6">LABIM192</strain>
    </source>
</reference>
<sequence>MVSHTASRFASLPPLLKALPLLATVPEALADEWVASHGLCASLPPLDLPPFTVSLIRHAASGGDPGLDWLEAQILDIAGEAQSKA</sequence>
<proteinExistence type="inferred from homology"/>
<comment type="similarity">
    <text evidence="1">Belongs to the LysR transcriptional regulatory family.</text>
</comment>
<dbReference type="RefSeq" id="WP_347949936.1">
    <property type="nucleotide sequence ID" value="NZ_JBDXMI010000001.1"/>
</dbReference>
<evidence type="ECO:0000256" key="2">
    <source>
        <dbReference type="ARBA" id="ARBA00023015"/>
    </source>
</evidence>
<keyword evidence="3" id="KW-0238">DNA-binding</keyword>
<evidence type="ECO:0000313" key="6">
    <source>
        <dbReference type="Proteomes" id="UP001462502"/>
    </source>
</evidence>
<keyword evidence="2" id="KW-0805">Transcription regulation</keyword>
<dbReference type="SUPFAM" id="SSF53850">
    <property type="entry name" value="Periplasmic binding protein-like II"/>
    <property type="match status" value="1"/>
</dbReference>
<comment type="caution">
    <text evidence="5">The sequence shown here is derived from an EMBL/GenBank/DDBJ whole genome shotgun (WGS) entry which is preliminary data.</text>
</comment>
<evidence type="ECO:0000256" key="4">
    <source>
        <dbReference type="ARBA" id="ARBA00023163"/>
    </source>
</evidence>
<dbReference type="Proteomes" id="UP001462502">
    <property type="component" value="Unassembled WGS sequence"/>
</dbReference>
<evidence type="ECO:0000256" key="3">
    <source>
        <dbReference type="ARBA" id="ARBA00023125"/>
    </source>
</evidence>
<dbReference type="PANTHER" id="PTHR30118">
    <property type="entry name" value="HTH-TYPE TRANSCRIPTIONAL REGULATOR LEUO-RELATED"/>
    <property type="match status" value="1"/>
</dbReference>
<keyword evidence="6" id="KW-1185">Reference proteome</keyword>
<evidence type="ECO:0008006" key="7">
    <source>
        <dbReference type="Google" id="ProtNLM"/>
    </source>
</evidence>